<sequence>MYVMHAIMSRALRREFDDRDDPVVEVEDPDGGGVLDVGGATSGA</sequence>
<dbReference type="KEGG" id="msar:MSAR_32890"/>
<protein>
    <submittedName>
        <fullName evidence="2">Uncharacterized protein</fullName>
    </submittedName>
</protein>
<dbReference type="Proteomes" id="UP000466445">
    <property type="component" value="Chromosome"/>
</dbReference>
<proteinExistence type="predicted"/>
<evidence type="ECO:0000313" key="3">
    <source>
        <dbReference type="Proteomes" id="UP000466445"/>
    </source>
</evidence>
<evidence type="ECO:0000313" key="2">
    <source>
        <dbReference type="EMBL" id="BBY60153.1"/>
    </source>
</evidence>
<feature type="region of interest" description="Disordered" evidence="1">
    <location>
        <begin position="22"/>
        <end position="44"/>
    </location>
</feature>
<reference evidence="2 3" key="1">
    <citation type="journal article" date="2019" name="Emerg. Microbes Infect.">
        <title>Comprehensive subspecies identification of 175 nontuberculous mycobacteria species based on 7547 genomic profiles.</title>
        <authorList>
            <person name="Matsumoto Y."/>
            <person name="Kinjo T."/>
            <person name="Motooka D."/>
            <person name="Nabeya D."/>
            <person name="Jung N."/>
            <person name="Uechi K."/>
            <person name="Horii T."/>
            <person name="Iida T."/>
            <person name="Fujita J."/>
            <person name="Nakamura S."/>
        </authorList>
    </citation>
    <scope>NUCLEOTIDE SEQUENCE [LARGE SCALE GENOMIC DNA]</scope>
    <source>
        <strain evidence="2 3">JCM 30395</strain>
    </source>
</reference>
<dbReference type="AlphaFoldDB" id="A0A7I7STX2"/>
<feature type="compositionally biased region" description="Gly residues" evidence="1">
    <location>
        <begin position="31"/>
        <end position="44"/>
    </location>
</feature>
<evidence type="ECO:0000256" key="1">
    <source>
        <dbReference type="SAM" id="MobiDB-lite"/>
    </source>
</evidence>
<dbReference type="EMBL" id="AP022595">
    <property type="protein sequence ID" value="BBY60153.1"/>
    <property type="molecule type" value="Genomic_DNA"/>
</dbReference>
<keyword evidence="3" id="KW-1185">Reference proteome</keyword>
<name>A0A7I7STX2_9MYCO</name>
<organism evidence="2 3">
    <name type="scientific">Mycolicibacterium sarraceniae</name>
    <dbReference type="NCBI Taxonomy" id="1534348"/>
    <lineage>
        <taxon>Bacteria</taxon>
        <taxon>Bacillati</taxon>
        <taxon>Actinomycetota</taxon>
        <taxon>Actinomycetes</taxon>
        <taxon>Mycobacteriales</taxon>
        <taxon>Mycobacteriaceae</taxon>
        <taxon>Mycolicibacterium</taxon>
    </lineage>
</organism>
<accession>A0A7I7STX2</accession>
<gene>
    <name evidence="2" type="ORF">MSAR_32890</name>
</gene>